<dbReference type="EMBL" id="BAAALN010000018">
    <property type="protein sequence ID" value="GAA1250813.1"/>
    <property type="molecule type" value="Genomic_DNA"/>
</dbReference>
<reference evidence="3" key="1">
    <citation type="journal article" date="2019" name="Int. J. Syst. Evol. Microbiol.">
        <title>The Global Catalogue of Microorganisms (GCM) 10K type strain sequencing project: providing services to taxonomists for standard genome sequencing and annotation.</title>
        <authorList>
            <consortium name="The Broad Institute Genomics Platform"/>
            <consortium name="The Broad Institute Genome Sequencing Center for Infectious Disease"/>
            <person name="Wu L."/>
            <person name="Ma J."/>
        </authorList>
    </citation>
    <scope>NUCLEOTIDE SEQUENCE [LARGE SCALE GENOMIC DNA]</scope>
    <source>
        <strain evidence="3">JCM 13023</strain>
    </source>
</reference>
<dbReference type="PANTHER" id="PTHR36456">
    <property type="entry name" value="UPF0232 PROTEIN SCO3875"/>
    <property type="match status" value="1"/>
</dbReference>
<organism evidence="2 3">
    <name type="scientific">Prauserella halophila</name>
    <dbReference type="NCBI Taxonomy" id="185641"/>
    <lineage>
        <taxon>Bacteria</taxon>
        <taxon>Bacillati</taxon>
        <taxon>Actinomycetota</taxon>
        <taxon>Actinomycetes</taxon>
        <taxon>Pseudonocardiales</taxon>
        <taxon>Pseudonocardiaceae</taxon>
        <taxon>Prauserella</taxon>
    </lineage>
</organism>
<evidence type="ECO:0000313" key="2">
    <source>
        <dbReference type="EMBL" id="GAA1250813.1"/>
    </source>
</evidence>
<feature type="region of interest" description="Disordered" evidence="1">
    <location>
        <begin position="287"/>
        <end position="311"/>
    </location>
</feature>
<sequence>MAEGVRNGGNRRRGVTANTSKGRRTGDKPVDSVDNTLDLLSHWVAGDHDSQVNTPPEGGKSGETPDRATERDHTAPTGVVAEAGPATAPGDNSRASGRGGAPSTRNAQSPGNARSAGNAHSASGSDGSEAGAAGSGAESGRDLAHAALKAAQDRAKTRGREPGTRQQGKRPPGKQGQTAQNSRRRRWSAAGADERDPQSLGRIASRMASQFGWSDRLAGGHVFGRWATLVGEDVAEHAQPVSLTDGELVVRASSTAWATQLRLLQRQLLAKIASGVGNGVVKRMKIQGPAAPSWRKGPRHVSGRGPRDTYG</sequence>
<proteinExistence type="predicted"/>
<keyword evidence="3" id="KW-1185">Reference proteome</keyword>
<evidence type="ECO:0000313" key="3">
    <source>
        <dbReference type="Proteomes" id="UP001500653"/>
    </source>
</evidence>
<dbReference type="PANTHER" id="PTHR36456:SF1">
    <property type="entry name" value="UPF0232 PROTEIN SCO3875"/>
    <property type="match status" value="1"/>
</dbReference>
<feature type="compositionally biased region" description="Basic and acidic residues" evidence="1">
    <location>
        <begin position="151"/>
        <end position="163"/>
    </location>
</feature>
<feature type="compositionally biased region" description="Basic and acidic residues" evidence="1">
    <location>
        <begin position="63"/>
        <end position="74"/>
    </location>
</feature>
<dbReference type="InterPro" id="IPR007922">
    <property type="entry name" value="DciA-like"/>
</dbReference>
<feature type="compositionally biased region" description="Polar residues" evidence="1">
    <location>
        <begin position="103"/>
        <end position="112"/>
    </location>
</feature>
<protein>
    <submittedName>
        <fullName evidence="2">Uncharacterized protein</fullName>
    </submittedName>
</protein>
<accession>A0ABP4H604</accession>
<gene>
    <name evidence="2" type="ORF">GCM10009676_41960</name>
</gene>
<dbReference type="Proteomes" id="UP001500653">
    <property type="component" value="Unassembled WGS sequence"/>
</dbReference>
<name>A0ABP4H604_9PSEU</name>
<feature type="compositionally biased region" description="Low complexity" evidence="1">
    <location>
        <begin position="119"/>
        <end position="138"/>
    </location>
</feature>
<comment type="caution">
    <text evidence="2">The sequence shown here is derived from an EMBL/GenBank/DDBJ whole genome shotgun (WGS) entry which is preliminary data.</text>
</comment>
<dbReference type="Pfam" id="PF05258">
    <property type="entry name" value="DciA"/>
    <property type="match status" value="1"/>
</dbReference>
<feature type="region of interest" description="Disordered" evidence="1">
    <location>
        <begin position="1"/>
        <end position="200"/>
    </location>
</feature>
<evidence type="ECO:0000256" key="1">
    <source>
        <dbReference type="SAM" id="MobiDB-lite"/>
    </source>
</evidence>